<dbReference type="InterPro" id="IPR021135">
    <property type="entry name" value="PEP_COase"/>
</dbReference>
<evidence type="ECO:0000256" key="2">
    <source>
        <dbReference type="ARBA" id="ARBA00022419"/>
    </source>
</evidence>
<name>A0A840I2X8_9PROT</name>
<evidence type="ECO:0000313" key="3">
    <source>
        <dbReference type="EMBL" id="MBB4658685.1"/>
    </source>
</evidence>
<evidence type="ECO:0000256" key="1">
    <source>
        <dbReference type="ARBA" id="ARBA00003670"/>
    </source>
</evidence>
<sequence length="932" mass="102233">MSLPDLDGLSPHALEDALGARLESLRSEVRRDPLSNPVRQLAHELSRALEGGKLDRAKLTALLGLLDKDAFANRAEHVRRYLQLDQEEDLAGVVRSLSDPLPDFAAFEAFWSRRRETIVFTGHPTFLLRPEARERLAACAAEGAVPSEGPGMPDDDITLGEEHRQAEHAMRTAGDALGRLTRALLTYARDRFPGEWRGFSPTPIGLGTWVGYDMDGRNDIGWQAVIAHRLEEKRDRLGIYLARLEEIDFEPASALRDKLADAHARASRDADAFGVPLTDPADLAAAANALTADGDDRLTSVKPIMRELAQLADRADPDAAVRLLALRSEMELFGLGMGDIHFRLNAAQIRNAARTALGFNREDDLFGRSALEEVSALIARTEPVRVNFASLAAETSSAARLFIATSQILKHVDEDAPVRLLIAECENPVTVLTAIYLAKLFGTDHKIDVCPLFETAISLDRGRRILDVLFQQEAYRTQAKRRGRVSIETGFSDAGRFMGQVPAGLAIERLQGQLADEMHRHGLGDLEAVIYDTHGESMGRGGHPGGILDRCLYACSPWARAQFAERGINLVHEQSFQGGDGYVWFTDDLLAERTLGGILRAHALAAEASPANDPFYRDTAASLDFFNAVKRRQEDLFSDPAYNVALGAMGLALLPKTGSRKSRRQFDRGADEETSLRRIRAIPHNGILQQMGFLANILGGVGSAVGIEPEAYARLCSKSDRMGRIMRLVATANSHSEMKTMIAYMKLYDGSFWATRPLSGEEEALEAPCAVLAGALSDDPRYFAALQLAGRLRSDSIALTRALTAMDLPAKSYPPVHLDILHAVRLCLIQHAFLIAARLPAFTPQGGFSREDVMALIFALDVPQAVATLRETFPMGADPTQQAQLDEPADYPAEATPRYQAIERDFIRPLEETYEMILRVSVGVANHFAALG</sequence>
<dbReference type="PANTHER" id="PTHR30523">
    <property type="entry name" value="PHOSPHOENOLPYRUVATE CARBOXYLASE"/>
    <property type="match status" value="1"/>
</dbReference>
<dbReference type="Pfam" id="PF00311">
    <property type="entry name" value="PEPcase"/>
    <property type="match status" value="1"/>
</dbReference>
<protein>
    <recommendedName>
        <fullName evidence="2">Phosphoenolpyruvate carboxylase</fullName>
    </recommendedName>
</protein>
<dbReference type="GO" id="GO:0015977">
    <property type="term" value="P:carbon fixation"/>
    <property type="evidence" value="ECO:0007669"/>
    <property type="project" value="InterPro"/>
</dbReference>
<comment type="function">
    <text evidence="1">Forms oxaloacetate, a four-carbon dicarboxylic acid source for the tricarboxylic acid cycle.</text>
</comment>
<keyword evidence="3" id="KW-0670">Pyruvate</keyword>
<dbReference type="AlphaFoldDB" id="A0A840I2X8"/>
<dbReference type="RefSeq" id="WP_183816872.1">
    <property type="nucleotide sequence ID" value="NZ_JACHOB010000002.1"/>
</dbReference>
<keyword evidence="4" id="KW-1185">Reference proteome</keyword>
<gene>
    <name evidence="3" type="ORF">GGQ59_001199</name>
</gene>
<proteinExistence type="predicted"/>
<dbReference type="GO" id="GO:0008964">
    <property type="term" value="F:phosphoenolpyruvate carboxylase activity"/>
    <property type="evidence" value="ECO:0007669"/>
    <property type="project" value="InterPro"/>
</dbReference>
<keyword evidence="3" id="KW-0456">Lyase</keyword>
<organism evidence="3 4">
    <name type="scientific">Parvularcula dongshanensis</name>
    <dbReference type="NCBI Taxonomy" id="1173995"/>
    <lineage>
        <taxon>Bacteria</taxon>
        <taxon>Pseudomonadati</taxon>
        <taxon>Pseudomonadota</taxon>
        <taxon>Alphaproteobacteria</taxon>
        <taxon>Parvularculales</taxon>
        <taxon>Parvularculaceae</taxon>
        <taxon>Parvularcula</taxon>
    </lineage>
</organism>
<dbReference type="InterPro" id="IPR015813">
    <property type="entry name" value="Pyrv/PenolPyrv_kinase-like_dom"/>
</dbReference>
<dbReference type="Proteomes" id="UP000563524">
    <property type="component" value="Unassembled WGS sequence"/>
</dbReference>
<comment type="caution">
    <text evidence="3">The sequence shown here is derived from an EMBL/GenBank/DDBJ whole genome shotgun (WGS) entry which is preliminary data.</text>
</comment>
<dbReference type="GO" id="GO:0005829">
    <property type="term" value="C:cytosol"/>
    <property type="evidence" value="ECO:0007669"/>
    <property type="project" value="TreeGrafter"/>
</dbReference>
<dbReference type="PANTHER" id="PTHR30523:SF6">
    <property type="entry name" value="PHOSPHOENOLPYRUVATE CARBOXYLASE"/>
    <property type="match status" value="1"/>
</dbReference>
<reference evidence="3 4" key="1">
    <citation type="submission" date="2020-08" db="EMBL/GenBank/DDBJ databases">
        <title>Genomic Encyclopedia of Type Strains, Phase IV (KMG-IV): sequencing the most valuable type-strain genomes for metagenomic binning, comparative biology and taxonomic classification.</title>
        <authorList>
            <person name="Goeker M."/>
        </authorList>
    </citation>
    <scope>NUCLEOTIDE SEQUENCE [LARGE SCALE GENOMIC DNA]</scope>
    <source>
        <strain evidence="3 4">DSM 102850</strain>
    </source>
</reference>
<accession>A0A840I2X8</accession>
<dbReference type="EMBL" id="JACHOB010000002">
    <property type="protein sequence ID" value="MBB4658685.1"/>
    <property type="molecule type" value="Genomic_DNA"/>
</dbReference>
<dbReference type="GO" id="GO:0006099">
    <property type="term" value="P:tricarboxylic acid cycle"/>
    <property type="evidence" value="ECO:0007669"/>
    <property type="project" value="InterPro"/>
</dbReference>
<dbReference type="SUPFAM" id="SSF51621">
    <property type="entry name" value="Phosphoenolpyruvate/pyruvate domain"/>
    <property type="match status" value="1"/>
</dbReference>
<evidence type="ECO:0000313" key="4">
    <source>
        <dbReference type="Proteomes" id="UP000563524"/>
    </source>
</evidence>